<feature type="transmembrane region" description="Helical" evidence="5">
    <location>
        <begin position="142"/>
        <end position="164"/>
    </location>
</feature>
<feature type="transmembrane region" description="Helical" evidence="5">
    <location>
        <begin position="170"/>
        <end position="192"/>
    </location>
</feature>
<proteinExistence type="inferred from homology"/>
<dbReference type="GO" id="GO:0016020">
    <property type="term" value="C:membrane"/>
    <property type="evidence" value="ECO:0007669"/>
    <property type="project" value="UniProtKB-SubCell"/>
</dbReference>
<organism evidence="6 7">
    <name type="scientific">Paramecium primaurelia</name>
    <dbReference type="NCBI Taxonomy" id="5886"/>
    <lineage>
        <taxon>Eukaryota</taxon>
        <taxon>Sar</taxon>
        <taxon>Alveolata</taxon>
        <taxon>Ciliophora</taxon>
        <taxon>Intramacronucleata</taxon>
        <taxon>Oligohymenophorea</taxon>
        <taxon>Peniculida</taxon>
        <taxon>Parameciidae</taxon>
        <taxon>Paramecium</taxon>
    </lineage>
</organism>
<dbReference type="Proteomes" id="UP000688137">
    <property type="component" value="Unassembled WGS sequence"/>
</dbReference>
<feature type="transmembrane region" description="Helical" evidence="5">
    <location>
        <begin position="78"/>
        <end position="100"/>
    </location>
</feature>
<evidence type="ECO:0000256" key="4">
    <source>
        <dbReference type="ARBA" id="ARBA00023136"/>
    </source>
</evidence>
<comment type="similarity">
    <text evidence="5">Belongs to the BI1 family.</text>
</comment>
<keyword evidence="2 5" id="KW-0812">Transmembrane</keyword>
<dbReference type="PANTHER" id="PTHR23291:SF47">
    <property type="entry name" value="TRANSMEMBRANE BAX INHIBITOR MOTIF CONTAINING 7"/>
    <property type="match status" value="1"/>
</dbReference>
<feature type="transmembrane region" description="Helical" evidence="5">
    <location>
        <begin position="264"/>
        <end position="288"/>
    </location>
</feature>
<accession>A0A8S1L093</accession>
<evidence type="ECO:0000256" key="1">
    <source>
        <dbReference type="ARBA" id="ARBA00004141"/>
    </source>
</evidence>
<dbReference type="OMA" id="NQWESTS"/>
<dbReference type="PANTHER" id="PTHR23291">
    <property type="entry name" value="BAX INHIBITOR-RELATED"/>
    <property type="match status" value="1"/>
</dbReference>
<dbReference type="Pfam" id="PF01027">
    <property type="entry name" value="Bax1-I"/>
    <property type="match status" value="1"/>
</dbReference>
<gene>
    <name evidence="6" type="ORF">PPRIM_AZ9-3.1.T0300286</name>
</gene>
<comment type="subcellular location">
    <subcellularLocation>
        <location evidence="1">Membrane</location>
        <topology evidence="1">Multi-pass membrane protein</topology>
    </subcellularLocation>
</comment>
<evidence type="ECO:0000313" key="6">
    <source>
        <dbReference type="EMBL" id="CAD8060737.1"/>
    </source>
</evidence>
<protein>
    <submittedName>
        <fullName evidence="6">Uncharacterized protein</fullName>
    </submittedName>
</protein>
<dbReference type="EMBL" id="CAJJDM010000029">
    <property type="protein sequence ID" value="CAD8060737.1"/>
    <property type="molecule type" value="Genomic_DNA"/>
</dbReference>
<evidence type="ECO:0000313" key="7">
    <source>
        <dbReference type="Proteomes" id="UP000688137"/>
    </source>
</evidence>
<feature type="transmembrane region" description="Helical" evidence="5">
    <location>
        <begin position="112"/>
        <end position="130"/>
    </location>
</feature>
<keyword evidence="4 5" id="KW-0472">Membrane</keyword>
<keyword evidence="7" id="KW-1185">Reference proteome</keyword>
<feature type="transmembrane region" description="Helical" evidence="5">
    <location>
        <begin position="204"/>
        <end position="224"/>
    </location>
</feature>
<keyword evidence="3 5" id="KW-1133">Transmembrane helix</keyword>
<evidence type="ECO:0000256" key="5">
    <source>
        <dbReference type="RuleBase" id="RU004379"/>
    </source>
</evidence>
<name>A0A8S1L093_PARPR</name>
<feature type="transmembrane region" description="Helical" evidence="5">
    <location>
        <begin position="230"/>
        <end position="252"/>
    </location>
</feature>
<reference evidence="6" key="1">
    <citation type="submission" date="2021-01" db="EMBL/GenBank/DDBJ databases">
        <authorList>
            <consortium name="Genoscope - CEA"/>
            <person name="William W."/>
        </authorList>
    </citation>
    <scope>NUCLEOTIDE SEQUENCE</scope>
</reference>
<dbReference type="InterPro" id="IPR006214">
    <property type="entry name" value="Bax_inhibitor_1-related"/>
</dbReference>
<evidence type="ECO:0000256" key="3">
    <source>
        <dbReference type="ARBA" id="ARBA00022989"/>
    </source>
</evidence>
<comment type="caution">
    <text evidence="6">The sequence shown here is derived from an EMBL/GenBank/DDBJ whole genome shotgun (WGS) entry which is preliminary data.</text>
</comment>
<dbReference type="AlphaFoldDB" id="A0A8S1L093"/>
<sequence>MDIEFQQSPVLNNGEEKKKNNYVHIPVYDVKPTQNYPNSAQQVESEEQLVQIDERWYAKNENYKPLSADQRPGFIRKVYSIMILQLILTVVACCFSYFYIPFRDFQNEHSGWVYLAIAIAIIIEMILLWIPKYSWRVPHNYIFLFVFTVAESYIISQLCSYVFNKYSDEGGFIVLMAAALTLAAVIGLTLYACKTKKDFTTKGAFLFMASTSLFLFAILSGVYYDQAMSLLYSLISSLLFGVYLIYDTQLIIGGSTHKLSIDDYIIGAMFIYIDIVYLFAHIVLIIVACFR</sequence>
<evidence type="ECO:0000256" key="2">
    <source>
        <dbReference type="ARBA" id="ARBA00022692"/>
    </source>
</evidence>